<accession>A0ACC1BQX9</accession>
<organism evidence="1 2">
    <name type="scientific">Pistacia atlantica</name>
    <dbReference type="NCBI Taxonomy" id="434234"/>
    <lineage>
        <taxon>Eukaryota</taxon>
        <taxon>Viridiplantae</taxon>
        <taxon>Streptophyta</taxon>
        <taxon>Embryophyta</taxon>
        <taxon>Tracheophyta</taxon>
        <taxon>Spermatophyta</taxon>
        <taxon>Magnoliopsida</taxon>
        <taxon>eudicotyledons</taxon>
        <taxon>Gunneridae</taxon>
        <taxon>Pentapetalae</taxon>
        <taxon>rosids</taxon>
        <taxon>malvids</taxon>
        <taxon>Sapindales</taxon>
        <taxon>Anacardiaceae</taxon>
        <taxon>Pistacia</taxon>
    </lineage>
</organism>
<proteinExistence type="predicted"/>
<evidence type="ECO:0000313" key="2">
    <source>
        <dbReference type="Proteomes" id="UP001164250"/>
    </source>
</evidence>
<protein>
    <submittedName>
        <fullName evidence="1">Uncharacterized protein</fullName>
    </submittedName>
</protein>
<evidence type="ECO:0000313" key="1">
    <source>
        <dbReference type="EMBL" id="KAJ0101441.1"/>
    </source>
</evidence>
<reference evidence="2" key="1">
    <citation type="journal article" date="2023" name="G3 (Bethesda)">
        <title>Genome assembly and association tests identify interacting loci associated with vigor, precocity, and sex in interspecific pistachio rootstocks.</title>
        <authorList>
            <person name="Palmer W."/>
            <person name="Jacygrad E."/>
            <person name="Sagayaradj S."/>
            <person name="Cavanaugh K."/>
            <person name="Han R."/>
            <person name="Bertier L."/>
            <person name="Beede B."/>
            <person name="Kafkas S."/>
            <person name="Golino D."/>
            <person name="Preece J."/>
            <person name="Michelmore R."/>
        </authorList>
    </citation>
    <scope>NUCLEOTIDE SEQUENCE [LARGE SCALE GENOMIC DNA]</scope>
</reference>
<gene>
    <name evidence="1" type="ORF">Patl1_05488</name>
</gene>
<dbReference type="EMBL" id="CM047899">
    <property type="protein sequence ID" value="KAJ0101441.1"/>
    <property type="molecule type" value="Genomic_DNA"/>
</dbReference>
<sequence length="39" mass="4516">MKCFIIFILPTIITIQQYIMRHNGTYITIALSKQNSTTV</sequence>
<keyword evidence="2" id="KW-1185">Reference proteome</keyword>
<name>A0ACC1BQX9_9ROSI</name>
<comment type="caution">
    <text evidence="1">The sequence shown here is derived from an EMBL/GenBank/DDBJ whole genome shotgun (WGS) entry which is preliminary data.</text>
</comment>
<dbReference type="Proteomes" id="UP001164250">
    <property type="component" value="Chromosome 3"/>
</dbReference>